<gene>
    <name evidence="2" type="ORF">EV420DRAFT_1597234</name>
</gene>
<reference evidence="2" key="1">
    <citation type="submission" date="2023-06" db="EMBL/GenBank/DDBJ databases">
        <authorList>
            <consortium name="Lawrence Berkeley National Laboratory"/>
            <person name="Ahrendt S."/>
            <person name="Sahu N."/>
            <person name="Indic B."/>
            <person name="Wong-Bajracharya J."/>
            <person name="Merenyi Z."/>
            <person name="Ke H.-M."/>
            <person name="Monk M."/>
            <person name="Kocsube S."/>
            <person name="Drula E."/>
            <person name="Lipzen A."/>
            <person name="Balint B."/>
            <person name="Henrissat B."/>
            <person name="Andreopoulos B."/>
            <person name="Martin F.M."/>
            <person name="Harder C.B."/>
            <person name="Rigling D."/>
            <person name="Ford K.L."/>
            <person name="Foster G.D."/>
            <person name="Pangilinan J."/>
            <person name="Papanicolaou A."/>
            <person name="Barry K."/>
            <person name="LaButti K."/>
            <person name="Viragh M."/>
            <person name="Koriabine M."/>
            <person name="Yan M."/>
            <person name="Riley R."/>
            <person name="Champramary S."/>
            <person name="Plett K.L."/>
            <person name="Tsai I.J."/>
            <person name="Slot J."/>
            <person name="Sipos G."/>
            <person name="Plett J."/>
            <person name="Nagy L.G."/>
            <person name="Grigoriev I.V."/>
        </authorList>
    </citation>
    <scope>NUCLEOTIDE SEQUENCE</scope>
    <source>
        <strain evidence="2">CCBAS 213</strain>
    </source>
</reference>
<protein>
    <recommendedName>
        <fullName evidence="4">Secreted protein</fullName>
    </recommendedName>
</protein>
<evidence type="ECO:0000313" key="2">
    <source>
        <dbReference type="EMBL" id="KAK0434392.1"/>
    </source>
</evidence>
<feature type="signal peptide" evidence="1">
    <location>
        <begin position="1"/>
        <end position="20"/>
    </location>
</feature>
<feature type="chain" id="PRO_5041310390" description="Secreted protein" evidence="1">
    <location>
        <begin position="21"/>
        <end position="79"/>
    </location>
</feature>
<dbReference type="GeneID" id="85358527"/>
<keyword evidence="1" id="KW-0732">Signal</keyword>
<organism evidence="2 3">
    <name type="scientific">Armillaria tabescens</name>
    <name type="common">Ringless honey mushroom</name>
    <name type="synonym">Agaricus tabescens</name>
    <dbReference type="NCBI Taxonomy" id="1929756"/>
    <lineage>
        <taxon>Eukaryota</taxon>
        <taxon>Fungi</taxon>
        <taxon>Dikarya</taxon>
        <taxon>Basidiomycota</taxon>
        <taxon>Agaricomycotina</taxon>
        <taxon>Agaricomycetes</taxon>
        <taxon>Agaricomycetidae</taxon>
        <taxon>Agaricales</taxon>
        <taxon>Marasmiineae</taxon>
        <taxon>Physalacriaceae</taxon>
        <taxon>Desarmillaria</taxon>
    </lineage>
</organism>
<dbReference type="Proteomes" id="UP001175211">
    <property type="component" value="Unassembled WGS sequence"/>
</dbReference>
<accession>A0AA39J1H0</accession>
<proteinExistence type="predicted"/>
<sequence>MRDDTWKIVFVLALVWRVRSGGIASVTLADGVEVQVAKWITTLLRCIGILGGSNTLKDLVPDLGGKSLAPKPAPKTGRF</sequence>
<dbReference type="EMBL" id="JAUEPS010000190">
    <property type="protein sequence ID" value="KAK0434392.1"/>
    <property type="molecule type" value="Genomic_DNA"/>
</dbReference>
<name>A0AA39J1H0_ARMTA</name>
<comment type="caution">
    <text evidence="2">The sequence shown here is derived from an EMBL/GenBank/DDBJ whole genome shotgun (WGS) entry which is preliminary data.</text>
</comment>
<dbReference type="AlphaFoldDB" id="A0AA39J1H0"/>
<evidence type="ECO:0000313" key="3">
    <source>
        <dbReference type="Proteomes" id="UP001175211"/>
    </source>
</evidence>
<dbReference type="RefSeq" id="XP_060321721.1">
    <property type="nucleotide sequence ID" value="XM_060474979.1"/>
</dbReference>
<evidence type="ECO:0008006" key="4">
    <source>
        <dbReference type="Google" id="ProtNLM"/>
    </source>
</evidence>
<keyword evidence="3" id="KW-1185">Reference proteome</keyword>
<evidence type="ECO:0000256" key="1">
    <source>
        <dbReference type="SAM" id="SignalP"/>
    </source>
</evidence>